<name>A0A9P1G0G5_9DINO</name>
<dbReference type="EMBL" id="CAMXCT030002058">
    <property type="protein sequence ID" value="CAL4782640.1"/>
    <property type="molecule type" value="Genomic_DNA"/>
</dbReference>
<keyword evidence="5" id="KW-1185">Reference proteome</keyword>
<evidence type="ECO:0000313" key="2">
    <source>
        <dbReference type="EMBL" id="CAI3995328.1"/>
    </source>
</evidence>
<comment type="caution">
    <text evidence="2">The sequence shown here is derived from an EMBL/GenBank/DDBJ whole genome shotgun (WGS) entry which is preliminary data.</text>
</comment>
<accession>A0A9P1G0G5</accession>
<proteinExistence type="predicted"/>
<evidence type="ECO:0000313" key="4">
    <source>
        <dbReference type="EMBL" id="CAL4782640.1"/>
    </source>
</evidence>
<evidence type="ECO:0000313" key="5">
    <source>
        <dbReference type="Proteomes" id="UP001152797"/>
    </source>
</evidence>
<gene>
    <name evidence="2" type="ORF">C1SCF055_LOCUS21907</name>
</gene>
<reference evidence="2" key="1">
    <citation type="submission" date="2022-10" db="EMBL/GenBank/DDBJ databases">
        <authorList>
            <person name="Chen Y."/>
            <person name="Dougan E. K."/>
            <person name="Chan C."/>
            <person name="Rhodes N."/>
            <person name="Thang M."/>
        </authorList>
    </citation>
    <scope>NUCLEOTIDE SEQUENCE</scope>
</reference>
<organism evidence="2">
    <name type="scientific">Cladocopium goreaui</name>
    <dbReference type="NCBI Taxonomy" id="2562237"/>
    <lineage>
        <taxon>Eukaryota</taxon>
        <taxon>Sar</taxon>
        <taxon>Alveolata</taxon>
        <taxon>Dinophyceae</taxon>
        <taxon>Suessiales</taxon>
        <taxon>Symbiodiniaceae</taxon>
        <taxon>Cladocopium</taxon>
    </lineage>
</organism>
<protein>
    <submittedName>
        <fullName evidence="4">C3H1-type domain-containing protein</fullName>
    </submittedName>
</protein>
<dbReference type="AlphaFoldDB" id="A0A9P1G0G5"/>
<feature type="region of interest" description="Disordered" evidence="1">
    <location>
        <begin position="261"/>
        <end position="281"/>
    </location>
</feature>
<reference evidence="3" key="2">
    <citation type="submission" date="2024-04" db="EMBL/GenBank/DDBJ databases">
        <authorList>
            <person name="Chen Y."/>
            <person name="Shah S."/>
            <person name="Dougan E. K."/>
            <person name="Thang M."/>
            <person name="Chan C."/>
        </authorList>
    </citation>
    <scope>NUCLEOTIDE SEQUENCE [LARGE SCALE GENOMIC DNA]</scope>
</reference>
<dbReference type="EMBL" id="CAMXCT020002058">
    <property type="protein sequence ID" value="CAL1148703.1"/>
    <property type="molecule type" value="Genomic_DNA"/>
</dbReference>
<dbReference type="EMBL" id="CAMXCT010002058">
    <property type="protein sequence ID" value="CAI3995328.1"/>
    <property type="molecule type" value="Genomic_DNA"/>
</dbReference>
<evidence type="ECO:0000256" key="1">
    <source>
        <dbReference type="SAM" id="MobiDB-lite"/>
    </source>
</evidence>
<dbReference type="Proteomes" id="UP001152797">
    <property type="component" value="Unassembled WGS sequence"/>
</dbReference>
<evidence type="ECO:0000313" key="3">
    <source>
        <dbReference type="EMBL" id="CAL1148703.1"/>
    </source>
</evidence>
<sequence>MEVGPNDVDEIQISAFKFQEPLRTLRTEGVTSIWHGRVTSFIKAVSGMFAESQIFGRSAKLALKAIGAPAIRGLPCQPLTDDARFGLEWVLKRLVEAPPREIRARARVSETLLLFIDGACEPAADNWCSAVRQLWGRRGLKFFGLHARRMSHQGTLPESDLNTTPYFCMVPTTSNLADGPSRLDFGVCLQLGAEETAVDFAVLRECALAGAASSFMDCEEYATWFINAPEENVSSDEEFYTPYKRCNESSPAVLQEPAYAGTESVAEEGPPRMGVAQGQSSKEVEVQKNPSCLDDLEPRPVIQPMKSKGSAKHPDTCKECVFYFFSATGCTKGADCLFCHEFHPRIKGKKNRRIMRDLRARESHDDGKEGKDVLKDVCKEIEELPPSKPEAIREEKTELKAEESKGAAVEAHQQLSVGSDGMLRVTYSSEEDSEADSGPVALTLIAGVRTCLLSLDTPQKSVTMDF</sequence>